<accession>A0A7L2WQW8</accession>
<gene>
    <name evidence="4" type="primary">Gpcpd1</name>
    <name evidence="4" type="ORF">PANHAL_R12843</name>
</gene>
<dbReference type="GO" id="GO:0046475">
    <property type="term" value="P:glycerophospholipid catabolic process"/>
    <property type="evidence" value="ECO:0007669"/>
    <property type="project" value="TreeGrafter"/>
</dbReference>
<comment type="caution">
    <text evidence="4">The sequence shown here is derived from an EMBL/GenBank/DDBJ whole genome shotgun (WGS) entry which is preliminary data.</text>
</comment>
<feature type="non-terminal residue" evidence="4">
    <location>
        <position position="1"/>
    </location>
</feature>
<dbReference type="PROSITE" id="PS51704">
    <property type="entry name" value="GP_PDE"/>
    <property type="match status" value="1"/>
</dbReference>
<dbReference type="Proteomes" id="UP000580171">
    <property type="component" value="Unassembled WGS sequence"/>
</dbReference>
<feature type="non-terminal residue" evidence="4">
    <location>
        <position position="111"/>
    </location>
</feature>
<keyword evidence="2" id="KW-0378">Hydrolase</keyword>
<sequence>MDLRSRTTPIAITFAQFENLLGINVHSEDLLRNPSFIKRAKSKGLVIFSWGDDANDPDNRKKLREYGVHGLIYDRYLNCVFKISFSALSSLLLLFYPNSCEISHCFFVDWV</sequence>
<feature type="domain" description="GP-PDE" evidence="3">
    <location>
        <begin position="1"/>
        <end position="83"/>
    </location>
</feature>
<keyword evidence="5" id="KW-1185">Reference proteome</keyword>
<dbReference type="PANTHER" id="PTHR22958">
    <property type="entry name" value="GLYCEROPHOSPHORYL DIESTER PHOSPHODIESTERASE"/>
    <property type="match status" value="1"/>
</dbReference>
<dbReference type="InterPro" id="IPR017946">
    <property type="entry name" value="PLC-like_Pdiesterase_TIM-brl"/>
</dbReference>
<name>A0A7L2WQW8_PANHA</name>
<evidence type="ECO:0000313" key="5">
    <source>
        <dbReference type="Proteomes" id="UP000580171"/>
    </source>
</evidence>
<evidence type="ECO:0000256" key="2">
    <source>
        <dbReference type="ARBA" id="ARBA00022801"/>
    </source>
</evidence>
<organism evidence="4 5">
    <name type="scientific">Pandion haliaetus</name>
    <name type="common">Osprey</name>
    <name type="synonym">Falco haliaetus</name>
    <dbReference type="NCBI Taxonomy" id="56262"/>
    <lineage>
        <taxon>Eukaryota</taxon>
        <taxon>Metazoa</taxon>
        <taxon>Chordata</taxon>
        <taxon>Craniata</taxon>
        <taxon>Vertebrata</taxon>
        <taxon>Euteleostomi</taxon>
        <taxon>Archelosauria</taxon>
        <taxon>Archosauria</taxon>
        <taxon>Dinosauria</taxon>
        <taxon>Saurischia</taxon>
        <taxon>Theropoda</taxon>
        <taxon>Coelurosauria</taxon>
        <taxon>Aves</taxon>
        <taxon>Neognathae</taxon>
        <taxon>Neoaves</taxon>
        <taxon>Telluraves</taxon>
        <taxon>Accipitrimorphae</taxon>
        <taxon>Accipitriformes</taxon>
        <taxon>Pandionidae</taxon>
        <taxon>Pandion</taxon>
    </lineage>
</organism>
<dbReference type="PANTHER" id="PTHR22958:SF1">
    <property type="entry name" value="GLYCEROPHOSPHOCHOLINE PHOSPHODIESTERASE GPCPD1"/>
    <property type="match status" value="1"/>
</dbReference>
<dbReference type="EMBL" id="VYZV01023968">
    <property type="protein sequence ID" value="NXS71217.1"/>
    <property type="molecule type" value="Genomic_DNA"/>
</dbReference>
<dbReference type="Pfam" id="PF03009">
    <property type="entry name" value="GDPD"/>
    <property type="match status" value="1"/>
</dbReference>
<dbReference type="InterPro" id="IPR051578">
    <property type="entry name" value="GDPD"/>
</dbReference>
<protein>
    <submittedName>
        <fullName evidence="4">GPCP1 phosphodiesterase</fullName>
    </submittedName>
</protein>
<comment type="similarity">
    <text evidence="1">Belongs to the glycerophosphoryl diester phosphodiesterase family.</text>
</comment>
<evidence type="ECO:0000256" key="1">
    <source>
        <dbReference type="ARBA" id="ARBA00007277"/>
    </source>
</evidence>
<reference evidence="4 5" key="1">
    <citation type="submission" date="2019-09" db="EMBL/GenBank/DDBJ databases">
        <title>Bird 10,000 Genomes (B10K) Project - Family phase.</title>
        <authorList>
            <person name="Zhang G."/>
        </authorList>
    </citation>
    <scope>NUCLEOTIDE SEQUENCE [LARGE SCALE GENOMIC DNA]</scope>
    <source>
        <strain evidence="4">B10K-DU-012-58</strain>
        <tissue evidence="4">Muscle</tissue>
    </source>
</reference>
<evidence type="ECO:0000259" key="3">
    <source>
        <dbReference type="PROSITE" id="PS51704"/>
    </source>
</evidence>
<dbReference type="AlphaFoldDB" id="A0A7L2WQW8"/>
<dbReference type="GO" id="GO:0047389">
    <property type="term" value="F:glycerophosphocholine phosphodiesterase activity"/>
    <property type="evidence" value="ECO:0007669"/>
    <property type="project" value="TreeGrafter"/>
</dbReference>
<proteinExistence type="inferred from homology"/>
<dbReference type="Gene3D" id="3.20.20.190">
    <property type="entry name" value="Phosphatidylinositol (PI) phosphodiesterase"/>
    <property type="match status" value="1"/>
</dbReference>
<dbReference type="OrthoDB" id="1058301at2759"/>
<dbReference type="SUPFAM" id="SSF51695">
    <property type="entry name" value="PLC-like phosphodiesterases"/>
    <property type="match status" value="1"/>
</dbReference>
<dbReference type="InterPro" id="IPR030395">
    <property type="entry name" value="GP_PDE_dom"/>
</dbReference>
<evidence type="ECO:0000313" key="4">
    <source>
        <dbReference type="EMBL" id="NXS71217.1"/>
    </source>
</evidence>